<dbReference type="PANTHER" id="PTHR38462:SF1">
    <property type="entry name" value="YPRB RIBONUCLEASE H-LIKE DOMAIN-CONTAINING PROTEIN"/>
    <property type="match status" value="1"/>
</dbReference>
<accession>A0A1I2JK02</accession>
<dbReference type="eggNOG" id="COG3359">
    <property type="taxonomic scope" value="Bacteria"/>
</dbReference>
<dbReference type="PANTHER" id="PTHR38462">
    <property type="entry name" value="EXONUCLEASE-LIKE PROTEIN"/>
    <property type="match status" value="1"/>
</dbReference>
<dbReference type="STRING" id="1529.SAMN04487885_10285"/>
<dbReference type="InterPro" id="IPR012337">
    <property type="entry name" value="RNaseH-like_sf"/>
</dbReference>
<dbReference type="GO" id="GO:0003676">
    <property type="term" value="F:nucleic acid binding"/>
    <property type="evidence" value="ECO:0007669"/>
    <property type="project" value="InterPro"/>
</dbReference>
<sequence length="263" mass="31012">MIDRNYINQLEIDNRIIEKYSLNKILYFDIEVTSLNSKIGYIWSIALGYIEGNEFFIQQFLCEDLNEEKELIEKAASFLKKYEAWATFNGKSLDEPYIFEKCSKYGIEIEPKEITYDLYRMLTPYSKSIGLEECSLKAFENYIGIERKDHINGEASKDQYNIYLKNKDENILESILLHNCEDVLSLPYLFKIKDHIEKNHISRSDLLSQGQKFKITNLMKKNGLNFKLDYSNISKRCAKRIIYSLNKNNLSKEEITTIIKESY</sequence>
<dbReference type="Pfam" id="PF13482">
    <property type="entry name" value="RNase_H_2"/>
    <property type="match status" value="1"/>
</dbReference>
<evidence type="ECO:0000313" key="3">
    <source>
        <dbReference type="Proteomes" id="UP000182135"/>
    </source>
</evidence>
<evidence type="ECO:0000313" key="2">
    <source>
        <dbReference type="EMBL" id="SFF54183.1"/>
    </source>
</evidence>
<evidence type="ECO:0000259" key="1">
    <source>
        <dbReference type="Pfam" id="PF13482"/>
    </source>
</evidence>
<proteinExistence type="predicted"/>
<dbReference type="InterPro" id="IPR036397">
    <property type="entry name" value="RNaseH_sf"/>
</dbReference>
<organism evidence="2 3">
    <name type="scientific">Clostridium cadaveris</name>
    <dbReference type="NCBI Taxonomy" id="1529"/>
    <lineage>
        <taxon>Bacteria</taxon>
        <taxon>Bacillati</taxon>
        <taxon>Bacillota</taxon>
        <taxon>Clostridia</taxon>
        <taxon>Eubacteriales</taxon>
        <taxon>Clostridiaceae</taxon>
        <taxon>Clostridium</taxon>
    </lineage>
</organism>
<name>A0A1I2JK02_9CLOT</name>
<feature type="domain" description="YprB ribonuclease H-like" evidence="1">
    <location>
        <begin position="26"/>
        <end position="191"/>
    </location>
</feature>
<gene>
    <name evidence="2" type="ORF">SAMN04487885_10285</name>
</gene>
<dbReference type="InterPro" id="IPR038720">
    <property type="entry name" value="YprB_RNase_H-like_dom"/>
</dbReference>
<reference evidence="2 3" key="1">
    <citation type="submission" date="2016-10" db="EMBL/GenBank/DDBJ databases">
        <authorList>
            <person name="de Groot N.N."/>
        </authorList>
    </citation>
    <scope>NUCLEOTIDE SEQUENCE [LARGE SCALE GENOMIC DNA]</scope>
    <source>
        <strain evidence="2 3">NLAE-zl-G419</strain>
    </source>
</reference>
<dbReference type="AlphaFoldDB" id="A0A1I2JK02"/>
<dbReference type="EMBL" id="FOOE01000002">
    <property type="protein sequence ID" value="SFF54183.1"/>
    <property type="molecule type" value="Genomic_DNA"/>
</dbReference>
<keyword evidence="3" id="KW-1185">Reference proteome</keyword>
<dbReference type="SUPFAM" id="SSF53098">
    <property type="entry name" value="Ribonuclease H-like"/>
    <property type="match status" value="1"/>
</dbReference>
<protein>
    <recommendedName>
        <fullName evidence="1">YprB ribonuclease H-like domain-containing protein</fullName>
    </recommendedName>
</protein>
<dbReference type="Proteomes" id="UP000182135">
    <property type="component" value="Unassembled WGS sequence"/>
</dbReference>
<dbReference type="Gene3D" id="3.30.420.10">
    <property type="entry name" value="Ribonuclease H-like superfamily/Ribonuclease H"/>
    <property type="match status" value="1"/>
</dbReference>
<dbReference type="RefSeq" id="WP_074844231.1">
    <property type="nucleotide sequence ID" value="NZ_FOOE01000002.1"/>
</dbReference>
<dbReference type="OrthoDB" id="9790530at2"/>